<keyword evidence="10 12" id="KW-0472">Membrane</keyword>
<evidence type="ECO:0000256" key="10">
    <source>
        <dbReference type="ARBA" id="ARBA00023136"/>
    </source>
</evidence>
<evidence type="ECO:0000256" key="3">
    <source>
        <dbReference type="ARBA" id="ARBA00022617"/>
    </source>
</evidence>
<keyword evidence="4 12" id="KW-0812">Transmembrane</keyword>
<keyword evidence="8 11" id="KW-0408">Iron</keyword>
<dbReference type="PROSITE" id="PS00086">
    <property type="entry name" value="CYTOCHROME_P450"/>
    <property type="match status" value="1"/>
</dbReference>
<reference evidence="13 14" key="1">
    <citation type="journal article" date="2022" name="Nat. Plants">
        <title>Genomes of leafy and leafless Platanthera orchids illuminate the evolution of mycoheterotrophy.</title>
        <authorList>
            <person name="Li M.H."/>
            <person name="Liu K.W."/>
            <person name="Li Z."/>
            <person name="Lu H.C."/>
            <person name="Ye Q.L."/>
            <person name="Zhang D."/>
            <person name="Wang J.Y."/>
            <person name="Li Y.F."/>
            <person name="Zhong Z.M."/>
            <person name="Liu X."/>
            <person name="Yu X."/>
            <person name="Liu D.K."/>
            <person name="Tu X.D."/>
            <person name="Liu B."/>
            <person name="Hao Y."/>
            <person name="Liao X.Y."/>
            <person name="Jiang Y.T."/>
            <person name="Sun W.H."/>
            <person name="Chen J."/>
            <person name="Chen Y.Q."/>
            <person name="Ai Y."/>
            <person name="Zhai J.W."/>
            <person name="Wu S.S."/>
            <person name="Zhou Z."/>
            <person name="Hsiao Y.Y."/>
            <person name="Wu W.L."/>
            <person name="Chen Y.Y."/>
            <person name="Lin Y.F."/>
            <person name="Hsu J.L."/>
            <person name="Li C.Y."/>
            <person name="Wang Z.W."/>
            <person name="Zhao X."/>
            <person name="Zhong W.Y."/>
            <person name="Ma X.K."/>
            <person name="Ma L."/>
            <person name="Huang J."/>
            <person name="Chen G.Z."/>
            <person name="Huang M.Z."/>
            <person name="Huang L."/>
            <person name="Peng D.H."/>
            <person name="Luo Y.B."/>
            <person name="Zou S.Q."/>
            <person name="Chen S.P."/>
            <person name="Lan S."/>
            <person name="Tsai W.C."/>
            <person name="Van de Peer Y."/>
            <person name="Liu Z.J."/>
        </authorList>
    </citation>
    <scope>NUCLEOTIDE SEQUENCE [LARGE SCALE GENOMIC DNA]</scope>
    <source>
        <strain evidence="13">Lor288</strain>
    </source>
</reference>
<evidence type="ECO:0000313" key="14">
    <source>
        <dbReference type="Proteomes" id="UP001412067"/>
    </source>
</evidence>
<dbReference type="PANTHER" id="PTHR24282">
    <property type="entry name" value="CYTOCHROME P450 FAMILY MEMBER"/>
    <property type="match status" value="1"/>
</dbReference>
<keyword evidence="14" id="KW-1185">Reference proteome</keyword>
<dbReference type="Pfam" id="PF00067">
    <property type="entry name" value="p450"/>
    <property type="match status" value="1"/>
</dbReference>
<evidence type="ECO:0000256" key="4">
    <source>
        <dbReference type="ARBA" id="ARBA00022692"/>
    </source>
</evidence>
<evidence type="ECO:0000256" key="7">
    <source>
        <dbReference type="ARBA" id="ARBA00023002"/>
    </source>
</evidence>
<proteinExistence type="inferred from homology"/>
<keyword evidence="7 11" id="KW-0560">Oxidoreductase</keyword>
<evidence type="ECO:0000313" key="13">
    <source>
        <dbReference type="EMBL" id="KAK8937577.1"/>
    </source>
</evidence>
<keyword evidence="5 11" id="KW-0479">Metal-binding</keyword>
<dbReference type="InterPro" id="IPR001128">
    <property type="entry name" value="Cyt_P450"/>
</dbReference>
<evidence type="ECO:0000256" key="5">
    <source>
        <dbReference type="ARBA" id="ARBA00022723"/>
    </source>
</evidence>
<evidence type="ECO:0000256" key="11">
    <source>
        <dbReference type="RuleBase" id="RU000461"/>
    </source>
</evidence>
<dbReference type="InterPro" id="IPR017972">
    <property type="entry name" value="Cyt_P450_CS"/>
</dbReference>
<evidence type="ECO:0000256" key="8">
    <source>
        <dbReference type="ARBA" id="ARBA00023004"/>
    </source>
</evidence>
<comment type="subcellular location">
    <subcellularLocation>
        <location evidence="1">Membrane</location>
    </subcellularLocation>
</comment>
<dbReference type="CDD" id="cd20642">
    <property type="entry name" value="CYP72"/>
    <property type="match status" value="1"/>
</dbReference>
<dbReference type="InterPro" id="IPR050665">
    <property type="entry name" value="Cytochrome_P450_Monooxygen"/>
</dbReference>
<dbReference type="InterPro" id="IPR002401">
    <property type="entry name" value="Cyt_P450_E_grp-I"/>
</dbReference>
<feature type="transmembrane region" description="Helical" evidence="12">
    <location>
        <begin position="515"/>
        <end position="537"/>
    </location>
</feature>
<accession>A0ABR2LDJ1</accession>
<sequence>MGTWLWWRPRRLESALRGQGLPGTRYRFPSGDLKESTILARESRAKPLPLSNDIIPRVSPFLHRIINQCGKSCFTWFGPIPAVTIMNPDLIREILSTKFEQFEKLKTSPLGKFLITGLVKYEGEKWVRHRRIINPAFHAEKLKQMLPAFSTCCSELLGRWEKFVHPGGTTELDVWPEFQNLTGDVISRTAFGRSYEEGRRIFQLQMEQAKLLILASQNVYIPGSRFLPTPLNRQRKQVDREVRFLLRSMIEKRETTIKSGEKVGDDLLSLLIESNLKLFKEHEKLKNGGMTTEEVIEECKLFYFAGQETTNVLLNWTIVLLSMNPSWQERAREEVRQVFGENSPAFDGLNQLKIVNMILHEVLRLYPPVISLTRMTSNNVELGGITYPKGIILSLPILFVHHDTEIWGEDAHEFNPERFAEGILKATKSGQMAFFPFSWGPRICIGQNFAMTEAKLCLSMILQSFSFELSPSYIHAPHTVITLQPQHGTPIILQGSEQAMASSEVFEYLSSEMSVVTATVTTTLVLWAVWMGTWLWWRPRRLESALRGQGLPGTRYRFPSGDLKESTILARESRAKPLPLSNDIIPRVSPFLHRIINQCSN</sequence>
<dbReference type="PANTHER" id="PTHR24282:SF255">
    <property type="entry name" value="CYTOCHROME P450 72A11-RELATED"/>
    <property type="match status" value="1"/>
</dbReference>
<comment type="caution">
    <text evidence="13">The sequence shown here is derived from an EMBL/GenBank/DDBJ whole genome shotgun (WGS) entry which is preliminary data.</text>
</comment>
<comment type="similarity">
    <text evidence="2 11">Belongs to the cytochrome P450 family.</text>
</comment>
<evidence type="ECO:0000256" key="9">
    <source>
        <dbReference type="ARBA" id="ARBA00023033"/>
    </source>
</evidence>
<gene>
    <name evidence="13" type="primary">CYP72A1</name>
    <name evidence="13" type="ORF">KSP40_PGU007422</name>
</gene>
<dbReference type="PRINTS" id="PR00463">
    <property type="entry name" value="EP450I"/>
</dbReference>
<evidence type="ECO:0000256" key="1">
    <source>
        <dbReference type="ARBA" id="ARBA00004370"/>
    </source>
</evidence>
<dbReference type="Gene3D" id="1.10.630.10">
    <property type="entry name" value="Cytochrome P450"/>
    <property type="match status" value="1"/>
</dbReference>
<dbReference type="EMBL" id="JBBWWR010000021">
    <property type="protein sequence ID" value="KAK8937577.1"/>
    <property type="molecule type" value="Genomic_DNA"/>
</dbReference>
<evidence type="ECO:0000256" key="2">
    <source>
        <dbReference type="ARBA" id="ARBA00010617"/>
    </source>
</evidence>
<dbReference type="SUPFAM" id="SSF48264">
    <property type="entry name" value="Cytochrome P450"/>
    <property type="match status" value="1"/>
</dbReference>
<keyword evidence="9 11" id="KW-0503">Monooxygenase</keyword>
<dbReference type="Proteomes" id="UP001412067">
    <property type="component" value="Unassembled WGS sequence"/>
</dbReference>
<evidence type="ECO:0000256" key="12">
    <source>
        <dbReference type="SAM" id="Phobius"/>
    </source>
</evidence>
<organism evidence="13 14">
    <name type="scientific">Platanthera guangdongensis</name>
    <dbReference type="NCBI Taxonomy" id="2320717"/>
    <lineage>
        <taxon>Eukaryota</taxon>
        <taxon>Viridiplantae</taxon>
        <taxon>Streptophyta</taxon>
        <taxon>Embryophyta</taxon>
        <taxon>Tracheophyta</taxon>
        <taxon>Spermatophyta</taxon>
        <taxon>Magnoliopsida</taxon>
        <taxon>Liliopsida</taxon>
        <taxon>Asparagales</taxon>
        <taxon>Orchidaceae</taxon>
        <taxon>Orchidoideae</taxon>
        <taxon>Orchideae</taxon>
        <taxon>Orchidinae</taxon>
        <taxon>Platanthera</taxon>
    </lineage>
</organism>
<dbReference type="PRINTS" id="PR00385">
    <property type="entry name" value="P450"/>
</dbReference>
<keyword evidence="6 12" id="KW-1133">Transmembrane helix</keyword>
<evidence type="ECO:0000256" key="6">
    <source>
        <dbReference type="ARBA" id="ARBA00022989"/>
    </source>
</evidence>
<dbReference type="InterPro" id="IPR036396">
    <property type="entry name" value="Cyt_P450_sf"/>
</dbReference>
<protein>
    <submittedName>
        <fullName evidence="13">Secologanin synthase</fullName>
    </submittedName>
</protein>
<keyword evidence="3 11" id="KW-0349">Heme</keyword>
<name>A0ABR2LDJ1_9ASPA</name>